<keyword evidence="3" id="KW-0808">Transferase</keyword>
<dbReference type="RefSeq" id="WP_104514832.1">
    <property type="nucleotide sequence ID" value="NZ_MQVW01000002.1"/>
</dbReference>
<protein>
    <submittedName>
        <fullName evidence="3">Methyltransferase family protein</fullName>
    </submittedName>
</protein>
<sequence length="239" mass="27871">MGNLSNIKYRPNHRNTDPEWMDDPNLDQVTLQHAVDDINTVNRLLNGFNFTLKAIKKELQKYPNKALTIVDAGCGDGEMLRFLEKNLKQENISFLGLDFAARSIEKARLKSEGLSRLRFRESDILKINPSDLKCDILISSLTMHHFDDNEIVTFLTKFKEITSKSIIINDLHRHKLAFLFFKYLSPIFIRHEISKHDGLISIASGFKVRDFKKYAKAIGVKNDRLTWKWSFRYIWIILV</sequence>
<gene>
    <name evidence="3" type="ORF">LY01_01109</name>
</gene>
<dbReference type="InterPro" id="IPR029063">
    <property type="entry name" value="SAM-dependent_MTases_sf"/>
</dbReference>
<dbReference type="AlphaFoldDB" id="A0A2S6IMV5"/>
<dbReference type="GO" id="GO:0008168">
    <property type="term" value="F:methyltransferase activity"/>
    <property type="evidence" value="ECO:0007669"/>
    <property type="project" value="UniProtKB-KW"/>
</dbReference>
<dbReference type="GO" id="GO:0032259">
    <property type="term" value="P:methylation"/>
    <property type="evidence" value="ECO:0007669"/>
    <property type="project" value="UniProtKB-KW"/>
</dbReference>
<keyword evidence="4" id="KW-1185">Reference proteome</keyword>
<feature type="region of interest" description="Disordered" evidence="1">
    <location>
        <begin position="1"/>
        <end position="21"/>
    </location>
</feature>
<evidence type="ECO:0000313" key="3">
    <source>
        <dbReference type="EMBL" id="PPK95521.1"/>
    </source>
</evidence>
<dbReference type="InterPro" id="IPR041698">
    <property type="entry name" value="Methyltransf_25"/>
</dbReference>
<reference evidence="3 4" key="1">
    <citation type="submission" date="2018-02" db="EMBL/GenBank/DDBJ databases">
        <title>Genomic Encyclopedia of Archaeal and Bacterial Type Strains, Phase II (KMG-II): from individual species to whole genera.</title>
        <authorList>
            <person name="Goeker M."/>
        </authorList>
    </citation>
    <scope>NUCLEOTIDE SEQUENCE [LARGE SCALE GENOMIC DNA]</scope>
    <source>
        <strain evidence="3 4">DSM 16809</strain>
    </source>
</reference>
<dbReference type="SUPFAM" id="SSF53335">
    <property type="entry name" value="S-adenosyl-L-methionine-dependent methyltransferases"/>
    <property type="match status" value="1"/>
</dbReference>
<dbReference type="EMBL" id="PTJE01000002">
    <property type="protein sequence ID" value="PPK95521.1"/>
    <property type="molecule type" value="Genomic_DNA"/>
</dbReference>
<keyword evidence="3" id="KW-0489">Methyltransferase</keyword>
<dbReference type="CDD" id="cd02440">
    <property type="entry name" value="AdoMet_MTases"/>
    <property type="match status" value="1"/>
</dbReference>
<evidence type="ECO:0000313" key="4">
    <source>
        <dbReference type="Proteomes" id="UP000239002"/>
    </source>
</evidence>
<evidence type="ECO:0000259" key="2">
    <source>
        <dbReference type="Pfam" id="PF13649"/>
    </source>
</evidence>
<proteinExistence type="predicted"/>
<name>A0A2S6IMV5_9FLAO</name>
<dbReference type="Proteomes" id="UP000239002">
    <property type="component" value="Unassembled WGS sequence"/>
</dbReference>
<evidence type="ECO:0000256" key="1">
    <source>
        <dbReference type="SAM" id="MobiDB-lite"/>
    </source>
</evidence>
<dbReference type="Pfam" id="PF13649">
    <property type="entry name" value="Methyltransf_25"/>
    <property type="match status" value="1"/>
</dbReference>
<organism evidence="3 4">
    <name type="scientific">Nonlabens xylanidelens</name>
    <dbReference type="NCBI Taxonomy" id="191564"/>
    <lineage>
        <taxon>Bacteria</taxon>
        <taxon>Pseudomonadati</taxon>
        <taxon>Bacteroidota</taxon>
        <taxon>Flavobacteriia</taxon>
        <taxon>Flavobacteriales</taxon>
        <taxon>Flavobacteriaceae</taxon>
        <taxon>Nonlabens</taxon>
    </lineage>
</organism>
<accession>A0A2S6IMV5</accession>
<dbReference type="Gene3D" id="3.40.50.150">
    <property type="entry name" value="Vaccinia Virus protein VP39"/>
    <property type="match status" value="1"/>
</dbReference>
<feature type="domain" description="Methyltransferase" evidence="2">
    <location>
        <begin position="69"/>
        <end position="161"/>
    </location>
</feature>
<comment type="caution">
    <text evidence="3">The sequence shown here is derived from an EMBL/GenBank/DDBJ whole genome shotgun (WGS) entry which is preliminary data.</text>
</comment>
<dbReference type="OrthoDB" id="9800454at2"/>